<gene>
    <name evidence="5" type="ORF">FHX46_000996</name>
</gene>
<dbReference type="EMBL" id="JAANOU010000001">
    <property type="protein sequence ID" value="NIH78466.1"/>
    <property type="molecule type" value="Genomic_DNA"/>
</dbReference>
<evidence type="ECO:0000256" key="2">
    <source>
        <dbReference type="ARBA" id="ARBA00022723"/>
    </source>
</evidence>
<dbReference type="SUPFAM" id="SSF54826">
    <property type="entry name" value="Enolase N-terminal domain-like"/>
    <property type="match status" value="1"/>
</dbReference>
<sequence length="409" mass="45514">MNEAVVEDMRITRIRCVTYTGTLDWPGELWEDRQHRPLDRYPEFRGDGAAFIHPLGRTAGGRYLVRSVFLHVDTDAGLTGTAGPISPEQAMVIARTKAPLLLGADPLAVERAWDVLYRASVHGRKGLDMLAISALDCALWDLRGRFFDAPVHRLLGGPTRPSAPAYASMLGASLDPEAVRTRTRQAVAEGYRAIKWFFGHGPADGPEGERANLALARTAREAAGDDVDLMFDAWMSWDVPYTLRMADRLAEIRPLWIEEPVMPDQHESYVELTRRLSGRIAIAGGEHEYTRWGLHELMRRRAMSVYQPDTYWAGGITEMSKIAALASVHDVPLIPHGHSVPANTHLTFAHPASTIPRVEYLIRANAVRQHFLANPVRPVGGEIRPPEVAGLGMDLDEDKIEAREELVFD</sequence>
<evidence type="ECO:0000256" key="1">
    <source>
        <dbReference type="ARBA" id="ARBA00001946"/>
    </source>
</evidence>
<evidence type="ECO:0000256" key="3">
    <source>
        <dbReference type="ARBA" id="ARBA00022842"/>
    </source>
</evidence>
<comment type="caution">
    <text evidence="5">The sequence shown here is derived from an EMBL/GenBank/DDBJ whole genome shotgun (WGS) entry which is preliminary data.</text>
</comment>
<feature type="domain" description="Mandelate racemase/muconate lactonizing enzyme C-terminal" evidence="4">
    <location>
        <begin position="176"/>
        <end position="279"/>
    </location>
</feature>
<comment type="cofactor">
    <cofactor evidence="1">
        <name>Mg(2+)</name>
        <dbReference type="ChEBI" id="CHEBI:18420"/>
    </cofactor>
</comment>
<keyword evidence="6" id="KW-1185">Reference proteome</keyword>
<dbReference type="RefSeq" id="WP_208400006.1">
    <property type="nucleotide sequence ID" value="NZ_JAANOU010000001.1"/>
</dbReference>
<keyword evidence="3" id="KW-0460">Magnesium</keyword>
<dbReference type="Gene3D" id="3.20.20.120">
    <property type="entry name" value="Enolase-like C-terminal domain"/>
    <property type="match status" value="1"/>
</dbReference>
<dbReference type="InterPro" id="IPR013342">
    <property type="entry name" value="Mandelate_racemase_C"/>
</dbReference>
<name>A0ABX0SNC4_9PSEU</name>
<dbReference type="InterPro" id="IPR029065">
    <property type="entry name" value="Enolase_C-like"/>
</dbReference>
<dbReference type="Pfam" id="PF02746">
    <property type="entry name" value="MR_MLE_N"/>
    <property type="match status" value="1"/>
</dbReference>
<dbReference type="SFLD" id="SFLDG00179">
    <property type="entry name" value="mandelate_racemase"/>
    <property type="match status" value="1"/>
</dbReference>
<dbReference type="InterPro" id="IPR036849">
    <property type="entry name" value="Enolase-like_C_sf"/>
</dbReference>
<accession>A0ABX0SNC4</accession>
<dbReference type="SMART" id="SM00922">
    <property type="entry name" value="MR_MLE"/>
    <property type="match status" value="1"/>
</dbReference>
<proteinExistence type="predicted"/>
<dbReference type="InterPro" id="IPR018110">
    <property type="entry name" value="Mandel_Rmase/mucon_lact_enz_CS"/>
</dbReference>
<dbReference type="SFLD" id="SFLDS00001">
    <property type="entry name" value="Enolase"/>
    <property type="match status" value="1"/>
</dbReference>
<dbReference type="InterPro" id="IPR013341">
    <property type="entry name" value="Mandelate_racemase_N_dom"/>
</dbReference>
<dbReference type="Gene3D" id="3.30.390.10">
    <property type="entry name" value="Enolase-like, N-terminal domain"/>
    <property type="match status" value="1"/>
</dbReference>
<evidence type="ECO:0000313" key="6">
    <source>
        <dbReference type="Proteomes" id="UP000754495"/>
    </source>
</evidence>
<dbReference type="PANTHER" id="PTHR13794">
    <property type="entry name" value="ENOLASE SUPERFAMILY, MANDELATE RACEMASE"/>
    <property type="match status" value="1"/>
</dbReference>
<evidence type="ECO:0000259" key="4">
    <source>
        <dbReference type="SMART" id="SM00922"/>
    </source>
</evidence>
<dbReference type="SUPFAM" id="SSF51604">
    <property type="entry name" value="Enolase C-terminal domain-like"/>
    <property type="match status" value="1"/>
</dbReference>
<dbReference type="Pfam" id="PF13378">
    <property type="entry name" value="MR_MLE_C"/>
    <property type="match status" value="1"/>
</dbReference>
<dbReference type="InterPro" id="IPR046945">
    <property type="entry name" value="RHMD-like"/>
</dbReference>
<reference evidence="5 6" key="1">
    <citation type="submission" date="2020-03" db="EMBL/GenBank/DDBJ databases">
        <title>Sequencing the genomes of 1000 actinobacteria strains.</title>
        <authorList>
            <person name="Klenk H.-P."/>
        </authorList>
    </citation>
    <scope>NUCLEOTIDE SEQUENCE [LARGE SCALE GENOMIC DNA]</scope>
    <source>
        <strain evidence="5 6">DSM 45668</strain>
    </source>
</reference>
<dbReference type="PROSITE" id="PS00908">
    <property type="entry name" value="MR_MLE_1"/>
    <property type="match status" value="1"/>
</dbReference>
<evidence type="ECO:0000313" key="5">
    <source>
        <dbReference type="EMBL" id="NIH78466.1"/>
    </source>
</evidence>
<protein>
    <submittedName>
        <fullName evidence="5">L-alanine-DL-glutamate epimerase-like enolase superfamily enzyme</fullName>
    </submittedName>
</protein>
<dbReference type="Proteomes" id="UP000754495">
    <property type="component" value="Unassembled WGS sequence"/>
</dbReference>
<dbReference type="PANTHER" id="PTHR13794:SF58">
    <property type="entry name" value="MITOCHONDRIAL ENOLASE SUPERFAMILY MEMBER 1"/>
    <property type="match status" value="1"/>
</dbReference>
<keyword evidence="2" id="KW-0479">Metal-binding</keyword>
<organism evidence="5 6">
    <name type="scientific">Amycolatopsis viridis</name>
    <dbReference type="NCBI Taxonomy" id="185678"/>
    <lineage>
        <taxon>Bacteria</taxon>
        <taxon>Bacillati</taxon>
        <taxon>Actinomycetota</taxon>
        <taxon>Actinomycetes</taxon>
        <taxon>Pseudonocardiales</taxon>
        <taxon>Pseudonocardiaceae</taxon>
        <taxon>Amycolatopsis</taxon>
    </lineage>
</organism>
<dbReference type="InterPro" id="IPR029017">
    <property type="entry name" value="Enolase-like_N"/>
</dbReference>